<protein>
    <submittedName>
        <fullName evidence="1">Uncharacterized protein</fullName>
    </submittedName>
</protein>
<organism evidence="1 2">
    <name type="scientific">Oryzias melastigma</name>
    <name type="common">Marine medaka</name>
    <dbReference type="NCBI Taxonomy" id="30732"/>
    <lineage>
        <taxon>Eukaryota</taxon>
        <taxon>Metazoa</taxon>
        <taxon>Chordata</taxon>
        <taxon>Craniata</taxon>
        <taxon>Vertebrata</taxon>
        <taxon>Euteleostomi</taxon>
        <taxon>Actinopterygii</taxon>
        <taxon>Neopterygii</taxon>
        <taxon>Teleostei</taxon>
        <taxon>Neoteleostei</taxon>
        <taxon>Acanthomorphata</taxon>
        <taxon>Ovalentaria</taxon>
        <taxon>Atherinomorphae</taxon>
        <taxon>Beloniformes</taxon>
        <taxon>Adrianichthyidae</taxon>
        <taxon>Oryziinae</taxon>
        <taxon>Oryzias</taxon>
    </lineage>
</organism>
<proteinExistence type="predicted"/>
<dbReference type="AlphaFoldDB" id="A0A834F370"/>
<comment type="caution">
    <text evidence="1">The sequence shown here is derived from an EMBL/GenBank/DDBJ whole genome shotgun (WGS) entry which is preliminary data.</text>
</comment>
<dbReference type="EMBL" id="WKFB01000605">
    <property type="protein sequence ID" value="KAF6719504.1"/>
    <property type="molecule type" value="Genomic_DNA"/>
</dbReference>
<evidence type="ECO:0000313" key="1">
    <source>
        <dbReference type="EMBL" id="KAF6719504.1"/>
    </source>
</evidence>
<name>A0A834F370_ORYME</name>
<reference evidence="1" key="1">
    <citation type="journal article" name="BMC Genomics">
        <title>Long-read sequencing and de novo genome assembly of marine medaka (Oryzias melastigma).</title>
        <authorList>
            <person name="Liang P."/>
            <person name="Saqib H.S.A."/>
            <person name="Ni X."/>
            <person name="Shen Y."/>
        </authorList>
    </citation>
    <scope>NUCLEOTIDE SEQUENCE</scope>
    <source>
        <strain evidence="1">Bigg-433</strain>
    </source>
</reference>
<gene>
    <name evidence="1" type="ORF">FQA47_024628</name>
</gene>
<accession>A0A834F370</accession>
<dbReference type="Proteomes" id="UP000646548">
    <property type="component" value="Unassembled WGS sequence"/>
</dbReference>
<evidence type="ECO:0000313" key="2">
    <source>
        <dbReference type="Proteomes" id="UP000646548"/>
    </source>
</evidence>
<sequence>MVSAQKWNQRDHSNRTEIKCQLDNSKEGLVCCEVVQLCSSTASNTAEIDFCKLLLYPHTASTKICRVLPSNMVVGWEKVVFMEVGNTYEPFARQFPNNKRALYLKIQIKILTNFVSDPCSDVWNGSSQ</sequence>